<keyword evidence="3" id="KW-1185">Reference proteome</keyword>
<dbReference type="Pfam" id="PF01541">
    <property type="entry name" value="GIY-YIG"/>
    <property type="match status" value="1"/>
</dbReference>
<name>A0ABU3L3Y1_9FLAO</name>
<keyword evidence="2" id="KW-0378">Hydrolase</keyword>
<evidence type="ECO:0000313" key="3">
    <source>
        <dbReference type="Proteomes" id="UP001250656"/>
    </source>
</evidence>
<dbReference type="SUPFAM" id="SSF53098">
    <property type="entry name" value="Ribonuclease H-like"/>
    <property type="match status" value="1"/>
</dbReference>
<dbReference type="CDD" id="cd10434">
    <property type="entry name" value="GIY-YIG_UvrC_Cho"/>
    <property type="match status" value="1"/>
</dbReference>
<dbReference type="SMART" id="SM00479">
    <property type="entry name" value="EXOIII"/>
    <property type="match status" value="1"/>
</dbReference>
<keyword evidence="2" id="KW-0269">Exonuclease</keyword>
<dbReference type="InterPro" id="IPR047296">
    <property type="entry name" value="GIY-YIG_UvrC_Cho"/>
</dbReference>
<dbReference type="SUPFAM" id="SSF82771">
    <property type="entry name" value="GIY-YIG endonuclease"/>
    <property type="match status" value="1"/>
</dbReference>
<dbReference type="RefSeq" id="WP_314012883.1">
    <property type="nucleotide sequence ID" value="NZ_JAVTTP010000001.1"/>
</dbReference>
<comment type="caution">
    <text evidence="2">The sequence shown here is derived from an EMBL/GenBank/DDBJ whole genome shotgun (WGS) entry which is preliminary data.</text>
</comment>
<dbReference type="InterPro" id="IPR000305">
    <property type="entry name" value="GIY-YIG_endonuc"/>
</dbReference>
<dbReference type="SMART" id="SM00465">
    <property type="entry name" value="GIYc"/>
    <property type="match status" value="1"/>
</dbReference>
<dbReference type="PANTHER" id="PTHR30231:SF37">
    <property type="entry name" value="EXODEOXYRIBONUCLEASE 10"/>
    <property type="match status" value="1"/>
</dbReference>
<dbReference type="PROSITE" id="PS50164">
    <property type="entry name" value="GIY_YIG"/>
    <property type="match status" value="1"/>
</dbReference>
<evidence type="ECO:0000259" key="1">
    <source>
        <dbReference type="PROSITE" id="PS50164"/>
    </source>
</evidence>
<dbReference type="InterPro" id="IPR013520">
    <property type="entry name" value="Ribonucl_H"/>
</dbReference>
<gene>
    <name evidence="2" type="ORF">RQM65_03870</name>
</gene>
<feature type="domain" description="GIY-YIG" evidence="1">
    <location>
        <begin position="197"/>
        <end position="273"/>
    </location>
</feature>
<accession>A0ABU3L3Y1</accession>
<dbReference type="GO" id="GO:0004527">
    <property type="term" value="F:exonuclease activity"/>
    <property type="evidence" value="ECO:0007669"/>
    <property type="project" value="UniProtKB-KW"/>
</dbReference>
<dbReference type="Gene3D" id="3.40.1440.10">
    <property type="entry name" value="GIY-YIG endonuclease"/>
    <property type="match status" value="1"/>
</dbReference>
<organism evidence="2 3">
    <name type="scientific">Pricia mediterranea</name>
    <dbReference type="NCBI Taxonomy" id="3076079"/>
    <lineage>
        <taxon>Bacteria</taxon>
        <taxon>Pseudomonadati</taxon>
        <taxon>Bacteroidota</taxon>
        <taxon>Flavobacteriia</taxon>
        <taxon>Flavobacteriales</taxon>
        <taxon>Flavobacteriaceae</taxon>
        <taxon>Pricia</taxon>
    </lineage>
</organism>
<dbReference type="EMBL" id="JAVTTP010000001">
    <property type="protein sequence ID" value="MDT7827802.1"/>
    <property type="molecule type" value="Genomic_DNA"/>
</dbReference>
<dbReference type="InterPro" id="IPR036397">
    <property type="entry name" value="RNaseH_sf"/>
</dbReference>
<sequence>MYCIVDIETTGNSIKGNKITEISIFKYDGHAIVEEFTSLVDPQCEIPYFITRLTGIDNETVRDAPTIDVIADRILEITEGAIFVAHSVNFDYNIIKNELRNLGRKFIRKKLCTVRLSRKLLPGYNSYSLGKLCSALDIPLTDRHRARGDAHATTLLFGKLLRTDGADKIFRSFLNARSQEGTLPAGLPREVFEKIPTKPGVYYFKDARGKIIYIGKAINLKKRILGHFYDKSTKEVRLCAETTDVDFELSGSDLLALLMESAAIKHHYPIYNRAQKKRIHPYGIFAYEDRSGITHLAFNKLKMAPNSQVVFYNVTDCRLYLEQLCDSFGLCPKYCHLQENVKSCSHFRIDSCKGICRDSESVSAYNARVASAVAYMNSKKEDFVIKEKGRHPNEEALILMRNNVYVGYGFVEKEVELRSYADLEAFIVPQKNTVETESIIKSYLTRNPNKKSTGFQEGALETYL</sequence>
<dbReference type="PANTHER" id="PTHR30231">
    <property type="entry name" value="DNA POLYMERASE III SUBUNIT EPSILON"/>
    <property type="match status" value="1"/>
</dbReference>
<dbReference type="Gene3D" id="3.30.420.10">
    <property type="entry name" value="Ribonuclease H-like superfamily/Ribonuclease H"/>
    <property type="match status" value="1"/>
</dbReference>
<keyword evidence="2" id="KW-0540">Nuclease</keyword>
<evidence type="ECO:0000313" key="2">
    <source>
        <dbReference type="EMBL" id="MDT7827802.1"/>
    </source>
</evidence>
<dbReference type="CDD" id="cd06127">
    <property type="entry name" value="DEDDh"/>
    <property type="match status" value="1"/>
</dbReference>
<proteinExistence type="predicted"/>
<dbReference type="InterPro" id="IPR012337">
    <property type="entry name" value="RNaseH-like_sf"/>
</dbReference>
<reference evidence="2 3" key="1">
    <citation type="submission" date="2023-09" db="EMBL/GenBank/DDBJ databases">
        <title>Novel taxa isolated from Blanes Bay.</title>
        <authorList>
            <person name="Rey-Velasco X."/>
            <person name="Lucena T."/>
        </authorList>
    </citation>
    <scope>NUCLEOTIDE SEQUENCE [LARGE SCALE GENOMIC DNA]</scope>
    <source>
        <strain evidence="2 3">S334</strain>
    </source>
</reference>
<dbReference type="Proteomes" id="UP001250656">
    <property type="component" value="Unassembled WGS sequence"/>
</dbReference>
<dbReference type="InterPro" id="IPR035901">
    <property type="entry name" value="GIY-YIG_endonuc_sf"/>
</dbReference>
<dbReference type="Pfam" id="PF00929">
    <property type="entry name" value="RNase_T"/>
    <property type="match status" value="1"/>
</dbReference>
<protein>
    <submittedName>
        <fullName evidence="2">Exonuclease domain-containing protein</fullName>
    </submittedName>
</protein>